<dbReference type="EMBL" id="CAJVCH010570746">
    <property type="protein sequence ID" value="CAG7835741.1"/>
    <property type="molecule type" value="Genomic_DNA"/>
</dbReference>
<protein>
    <submittedName>
        <fullName evidence="2">Uncharacterized protein</fullName>
    </submittedName>
</protein>
<sequence length="117" mass="12704">MATQSNSNMNSLPPYYPDAPNQLPIYQLTPPNYPEDTIPPSNLPPNFQNNYFYPFQAVPAVQQTTTPSTNFAILTCIFQPQKCIPGALVATQSQNSEAPPIASLSVSGFLSVLPFLG</sequence>
<dbReference type="Proteomes" id="UP000708208">
    <property type="component" value="Unassembled WGS sequence"/>
</dbReference>
<accession>A0A8J2Q630</accession>
<gene>
    <name evidence="2" type="ORF">AFUS01_LOCUS45074</name>
</gene>
<feature type="compositionally biased region" description="Polar residues" evidence="1">
    <location>
        <begin position="1"/>
        <end position="11"/>
    </location>
</feature>
<name>A0A8J2Q630_9HEXA</name>
<proteinExistence type="predicted"/>
<comment type="caution">
    <text evidence="2">The sequence shown here is derived from an EMBL/GenBank/DDBJ whole genome shotgun (WGS) entry which is preliminary data.</text>
</comment>
<evidence type="ECO:0000313" key="3">
    <source>
        <dbReference type="Proteomes" id="UP000708208"/>
    </source>
</evidence>
<evidence type="ECO:0000313" key="2">
    <source>
        <dbReference type="EMBL" id="CAG7835741.1"/>
    </source>
</evidence>
<reference evidence="2" key="1">
    <citation type="submission" date="2021-06" db="EMBL/GenBank/DDBJ databases">
        <authorList>
            <person name="Hodson N. C."/>
            <person name="Mongue J. A."/>
            <person name="Jaron S. K."/>
        </authorList>
    </citation>
    <scope>NUCLEOTIDE SEQUENCE</scope>
</reference>
<feature type="region of interest" description="Disordered" evidence="1">
    <location>
        <begin position="1"/>
        <end position="22"/>
    </location>
</feature>
<dbReference type="AlphaFoldDB" id="A0A8J2Q630"/>
<evidence type="ECO:0000256" key="1">
    <source>
        <dbReference type="SAM" id="MobiDB-lite"/>
    </source>
</evidence>
<keyword evidence="3" id="KW-1185">Reference proteome</keyword>
<organism evidence="2 3">
    <name type="scientific">Allacma fusca</name>
    <dbReference type="NCBI Taxonomy" id="39272"/>
    <lineage>
        <taxon>Eukaryota</taxon>
        <taxon>Metazoa</taxon>
        <taxon>Ecdysozoa</taxon>
        <taxon>Arthropoda</taxon>
        <taxon>Hexapoda</taxon>
        <taxon>Collembola</taxon>
        <taxon>Symphypleona</taxon>
        <taxon>Sminthuridae</taxon>
        <taxon>Allacma</taxon>
    </lineage>
</organism>